<comment type="caution">
    <text evidence="1">The sequence shown here is derived from an EMBL/GenBank/DDBJ whole genome shotgun (WGS) entry which is preliminary data.</text>
</comment>
<proteinExistence type="predicted"/>
<name>A0A4S8QTV2_9HELO</name>
<reference evidence="1 2" key="1">
    <citation type="submission" date="2017-12" db="EMBL/GenBank/DDBJ databases">
        <title>Comparative genomics of Botrytis spp.</title>
        <authorList>
            <person name="Valero-Jimenez C.A."/>
            <person name="Tapia P."/>
            <person name="Veloso J."/>
            <person name="Silva-Moreno E."/>
            <person name="Staats M."/>
            <person name="Valdes J.H."/>
            <person name="Van Kan J.A.L."/>
        </authorList>
    </citation>
    <scope>NUCLEOTIDE SEQUENCE [LARGE SCALE GENOMIC DNA]</scope>
    <source>
        <strain evidence="1 2">MUCL435</strain>
    </source>
</reference>
<gene>
    <name evidence="1" type="ORF">BGAL_0730g00040</name>
</gene>
<accession>A0A4S8QTV2</accession>
<dbReference type="AlphaFoldDB" id="A0A4S8QTV2"/>
<dbReference type="OrthoDB" id="10478003at2759"/>
<sequence>MRVILNAQNEASVSIPNQRSEMPTETKEKVMRWLGLQVGFFGGIEGFLSSSLGLQELFASLID</sequence>
<organism evidence="1 2">
    <name type="scientific">Botrytis galanthina</name>
    <dbReference type="NCBI Taxonomy" id="278940"/>
    <lineage>
        <taxon>Eukaryota</taxon>
        <taxon>Fungi</taxon>
        <taxon>Dikarya</taxon>
        <taxon>Ascomycota</taxon>
        <taxon>Pezizomycotina</taxon>
        <taxon>Leotiomycetes</taxon>
        <taxon>Helotiales</taxon>
        <taxon>Sclerotiniaceae</taxon>
        <taxon>Botrytis</taxon>
    </lineage>
</organism>
<evidence type="ECO:0000313" key="2">
    <source>
        <dbReference type="Proteomes" id="UP000308671"/>
    </source>
</evidence>
<keyword evidence="2" id="KW-1185">Reference proteome</keyword>
<dbReference type="EMBL" id="PQXL01000725">
    <property type="protein sequence ID" value="THV44114.1"/>
    <property type="molecule type" value="Genomic_DNA"/>
</dbReference>
<protein>
    <submittedName>
        <fullName evidence="1">Uncharacterized protein</fullName>
    </submittedName>
</protein>
<evidence type="ECO:0000313" key="1">
    <source>
        <dbReference type="EMBL" id="THV44114.1"/>
    </source>
</evidence>
<dbReference type="Proteomes" id="UP000308671">
    <property type="component" value="Unassembled WGS sequence"/>
</dbReference>